<protein>
    <submittedName>
        <fullName evidence="2">Putative von willebrand factor type A domain protein</fullName>
    </submittedName>
</protein>
<feature type="domain" description="VWFA" evidence="1">
    <location>
        <begin position="81"/>
        <end position="275"/>
    </location>
</feature>
<dbReference type="SMART" id="SM00327">
    <property type="entry name" value="VWA"/>
    <property type="match status" value="1"/>
</dbReference>
<gene>
    <name evidence="2" type="ORF">Harvfovirus2_7</name>
</gene>
<name>A0A3G4ZZX7_9VIRU</name>
<dbReference type="PANTHER" id="PTHR10579">
    <property type="entry name" value="CALCIUM-ACTIVATED CHLORIDE CHANNEL REGULATOR"/>
    <property type="match status" value="1"/>
</dbReference>
<dbReference type="InterPro" id="IPR036465">
    <property type="entry name" value="vWFA_dom_sf"/>
</dbReference>
<dbReference type="PROSITE" id="PS50234">
    <property type="entry name" value="VWFA"/>
    <property type="match status" value="1"/>
</dbReference>
<proteinExistence type="predicted"/>
<dbReference type="InterPro" id="IPR039510">
    <property type="entry name" value="Vint_dom"/>
</dbReference>
<sequence length="671" mass="74512">MLRAISQTFGRCVVKRTGRRTLSNHGDKWLGNYSSGSSLKAFQGKPAAGNSPLKMRLKTFDKHGSMLSIIPGEGTKRVNSDMCCVIDISGSMATEAVLKNANGVDEGYGLSMLDLVKHSVRTIIHSLSDKDRFSLIIFNSSAEILINMTQMDTMGKINALGTLEKYDAAGGTNIWAGLSSALEIVSQQGREQKSNNNLSVFMLTDGASNCGPPQGELAQLKKYIDENGLLSNVNTFGFGYGSNSKLLSEISLATNGLYSFIPDCGMVGTVFVNSIANFLVSCATNTVLHVKSKESSQNINIGPIIYGQSKDIFIPNKLIERDDFTVGLTYKSTEDGSFRMLSLGAESREEIRSDEDVLDFQRNYYRSKVAFEMNEKDGVMVESKKVLDDIIAELRGDMLKDPYIQDLRKDLVGEMSFAVSRDDWFHKWGVHYLRSISMAHLFQTCNNFKDAGVQHYGGKLFRNTRDEIDKIFCKLPPPKATGRSSSGVTVTNMQTFNNSNNPCYAGDCFVHMADKTKKMVCEIEKGDLVKTPTGYAVVKYIMKSICVKGELELVKFEGGLRITPFHPVRIGGVWVFPSENKLPMLEKCEAVYSFVLDKEHIVIIDGIETITLGNNFSKTEKIYHSYFSTDAVIADIAKMDKEQNNDGKIIITPDFVRRHRDTFVINKISSD</sequence>
<evidence type="ECO:0000259" key="1">
    <source>
        <dbReference type="PROSITE" id="PS50234"/>
    </source>
</evidence>
<dbReference type="InterPro" id="IPR032838">
    <property type="entry name" value="Vwaint_dom"/>
</dbReference>
<dbReference type="PANTHER" id="PTHR10579:SF156">
    <property type="entry name" value="VWFA DOMAIN-CONTAINING PROTEIN"/>
    <property type="match status" value="1"/>
</dbReference>
<reference evidence="2" key="1">
    <citation type="submission" date="2018-10" db="EMBL/GenBank/DDBJ databases">
        <title>Hidden diversity of soil giant viruses.</title>
        <authorList>
            <person name="Schulz F."/>
            <person name="Alteio L."/>
            <person name="Goudeau D."/>
            <person name="Ryan E.M."/>
            <person name="Malmstrom R.R."/>
            <person name="Blanchard J."/>
            <person name="Woyke T."/>
        </authorList>
    </citation>
    <scope>NUCLEOTIDE SEQUENCE</scope>
    <source>
        <strain evidence="2">HAV1</strain>
    </source>
</reference>
<dbReference type="Pfam" id="PF14624">
    <property type="entry name" value="Vwaint"/>
    <property type="match status" value="1"/>
</dbReference>
<dbReference type="Pfam" id="PF14623">
    <property type="entry name" value="Vint"/>
    <property type="match status" value="1"/>
</dbReference>
<dbReference type="Pfam" id="PF00092">
    <property type="entry name" value="VWA"/>
    <property type="match status" value="1"/>
</dbReference>
<dbReference type="InterPro" id="IPR002035">
    <property type="entry name" value="VWF_A"/>
</dbReference>
<dbReference type="InterPro" id="IPR051266">
    <property type="entry name" value="CLCR"/>
</dbReference>
<evidence type="ECO:0000313" key="2">
    <source>
        <dbReference type="EMBL" id="AYV80477.1"/>
    </source>
</evidence>
<dbReference type="EMBL" id="MK072244">
    <property type="protein sequence ID" value="AYV80477.1"/>
    <property type="molecule type" value="Genomic_DNA"/>
</dbReference>
<dbReference type="Gene3D" id="3.40.50.410">
    <property type="entry name" value="von Willebrand factor, type A domain"/>
    <property type="match status" value="1"/>
</dbReference>
<organism evidence="2">
    <name type="scientific">Harvfovirus sp</name>
    <dbReference type="NCBI Taxonomy" id="2487768"/>
    <lineage>
        <taxon>Viruses</taxon>
        <taxon>Varidnaviria</taxon>
        <taxon>Bamfordvirae</taxon>
        <taxon>Nucleocytoviricota</taxon>
        <taxon>Megaviricetes</taxon>
        <taxon>Imitervirales</taxon>
        <taxon>Mimiviridae</taxon>
        <taxon>Klosneuvirinae</taxon>
    </lineage>
</organism>
<accession>A0A3G4ZZX7</accession>
<dbReference type="SUPFAM" id="SSF53300">
    <property type="entry name" value="vWA-like"/>
    <property type="match status" value="1"/>
</dbReference>